<evidence type="ECO:0000259" key="5">
    <source>
        <dbReference type="PROSITE" id="PS50021"/>
    </source>
</evidence>
<dbReference type="PANTHER" id="PTHR38537">
    <property type="entry name" value="JITTERBUG, ISOFORM N"/>
    <property type="match status" value="1"/>
</dbReference>
<feature type="repeat" description="Filamin" evidence="3">
    <location>
        <begin position="2124"/>
        <end position="2218"/>
    </location>
</feature>
<dbReference type="Pfam" id="PF00307">
    <property type="entry name" value="CH"/>
    <property type="match status" value="3"/>
</dbReference>
<dbReference type="Pfam" id="PF00630">
    <property type="entry name" value="Filamin"/>
    <property type="match status" value="20"/>
</dbReference>
<feature type="repeat" description="Filamin" evidence="3">
    <location>
        <begin position="2025"/>
        <end position="2122"/>
    </location>
</feature>
<dbReference type="FunFam" id="2.60.40.10:FF:001473">
    <property type="entry name" value="Jitterbug, isoform C"/>
    <property type="match status" value="1"/>
</dbReference>
<evidence type="ECO:0000313" key="7">
    <source>
        <dbReference type="Proteomes" id="UP000708208"/>
    </source>
</evidence>
<dbReference type="CDD" id="cd21185">
    <property type="entry name" value="CH_jitterbug-like_rpt3"/>
    <property type="match status" value="1"/>
</dbReference>
<accession>A0A8J2Q1V2</accession>
<feature type="repeat" description="Filamin" evidence="3">
    <location>
        <begin position="358"/>
        <end position="448"/>
    </location>
</feature>
<dbReference type="GO" id="GO:0051015">
    <property type="term" value="F:actin filament binding"/>
    <property type="evidence" value="ECO:0007669"/>
    <property type="project" value="InterPro"/>
</dbReference>
<dbReference type="SMART" id="SM00557">
    <property type="entry name" value="IG_FLMN"/>
    <property type="match status" value="21"/>
</dbReference>
<comment type="caution">
    <text evidence="6">The sequence shown here is derived from an EMBL/GenBank/DDBJ whole genome shotgun (WGS) entry which is preliminary data.</text>
</comment>
<feature type="domain" description="Calponin-homology (CH)" evidence="5">
    <location>
        <begin position="148"/>
        <end position="251"/>
    </location>
</feature>
<feature type="repeat" description="Filamin" evidence="3">
    <location>
        <begin position="807"/>
        <end position="901"/>
    </location>
</feature>
<dbReference type="GO" id="GO:0030036">
    <property type="term" value="P:actin cytoskeleton organization"/>
    <property type="evidence" value="ECO:0007669"/>
    <property type="project" value="InterPro"/>
</dbReference>
<dbReference type="CDD" id="cd21227">
    <property type="entry name" value="CH_jitterbug-like_rpt1"/>
    <property type="match status" value="1"/>
</dbReference>
<feature type="repeat" description="Filamin" evidence="3">
    <location>
        <begin position="2308"/>
        <end position="2404"/>
    </location>
</feature>
<dbReference type="Proteomes" id="UP000708208">
    <property type="component" value="Unassembled WGS sequence"/>
</dbReference>
<evidence type="ECO:0000256" key="1">
    <source>
        <dbReference type="ARBA" id="ARBA00009238"/>
    </source>
</evidence>
<feature type="compositionally biased region" description="Polar residues" evidence="4">
    <location>
        <begin position="711"/>
        <end position="724"/>
    </location>
</feature>
<dbReference type="CDD" id="cd21229">
    <property type="entry name" value="CH_jitterbug-like_rpt2"/>
    <property type="match status" value="1"/>
</dbReference>
<feature type="repeat" description="Filamin" evidence="3">
    <location>
        <begin position="1179"/>
        <end position="1272"/>
    </location>
</feature>
<feature type="repeat" description="Filamin" evidence="3">
    <location>
        <begin position="2708"/>
        <end position="2804"/>
    </location>
</feature>
<feature type="repeat" description="Filamin" evidence="3">
    <location>
        <begin position="1481"/>
        <end position="1556"/>
    </location>
</feature>
<dbReference type="EMBL" id="CAJVCH010571369">
    <property type="protein sequence ID" value="CAG7837327.1"/>
    <property type="molecule type" value="Genomic_DNA"/>
</dbReference>
<dbReference type="InterPro" id="IPR017868">
    <property type="entry name" value="Filamin/ABP280_repeat-like"/>
</dbReference>
<feature type="repeat" description="Filamin" evidence="3">
    <location>
        <begin position="459"/>
        <end position="543"/>
    </location>
</feature>
<name>A0A8J2Q1V2_9HEXA</name>
<feature type="compositionally biased region" description="Low complexity" evidence="4">
    <location>
        <begin position="772"/>
        <end position="781"/>
    </location>
</feature>
<comment type="similarity">
    <text evidence="1">Belongs to the filamin family.</text>
</comment>
<feature type="repeat" description="Filamin" evidence="3">
    <location>
        <begin position="1003"/>
        <end position="1088"/>
    </location>
</feature>
<dbReference type="InterPro" id="IPR044801">
    <property type="entry name" value="Filamin"/>
</dbReference>
<evidence type="ECO:0000256" key="2">
    <source>
        <dbReference type="ARBA" id="ARBA00022737"/>
    </source>
</evidence>
<feature type="repeat" description="Filamin" evidence="3">
    <location>
        <begin position="2418"/>
        <end position="2516"/>
    </location>
</feature>
<dbReference type="InterPro" id="IPR001298">
    <property type="entry name" value="Filamin/ABP280_rpt"/>
</dbReference>
<feature type="region of interest" description="Disordered" evidence="4">
    <location>
        <begin position="711"/>
        <end position="744"/>
    </location>
</feature>
<feature type="repeat" description="Filamin" evidence="3">
    <location>
        <begin position="2216"/>
        <end position="2310"/>
    </location>
</feature>
<evidence type="ECO:0000256" key="4">
    <source>
        <dbReference type="SAM" id="MobiDB-lite"/>
    </source>
</evidence>
<evidence type="ECO:0000313" key="6">
    <source>
        <dbReference type="EMBL" id="CAG7837327.1"/>
    </source>
</evidence>
<feature type="domain" description="Calponin-homology (CH)" evidence="5">
    <location>
        <begin position="38"/>
        <end position="142"/>
    </location>
</feature>
<sequence>MLRPEDNRISKVGLVARSPEGHAAKGMQIKGNEDYWIEIQAHTFRNWVNEHLRPLGLAVHDLSTDLCDGVALVALVEALQKRTLRKIHKPMNQHQMFENVARALDAIGSDGVKLVNIGSEDIVNGNLKLILGLIWSLIVRYQIGRSKFPPKKLMLAWLRSVLPECQINNFTSDWNTGKNLSALIDYCRPGLCPNWRDLDPHDGERNCRVAMELARKELGVPVVLEPEYLASPHLDELSGMTYISYFMRENGPGYRATLNWVRNQLADRHISNFTSDWNDGRLLCELVRSYGGPTPGIDNLSTDPEQWESNLSVGMKGGEKLGVTSLLRPKDMADPAVDHLGVMAYTAAYQWLPQKPPPGQRVAVTWETNTFRKGVPITFTVDCQDDETDTREITIEVKGPSGKVDCRLNSQTPFITKGTFTATEIGIHEVVVKYQGEPVVGSPLKCRILPAVSRINYTGLEPCAVGSVVEVLVNPQDSSPAGAKQEFMEVVAISPTGNSRPCAVNKVPGGFAATFKPDEPGEWKVNVLYKGKDIQGSPFPCFAFDPNGVKLDTLEGALPGLPFAFICDSRGTGGLGEIDIDVTHEGRSIPYNTEYIADGVKRILLPVLHGGKHRVHIYFNGSEIRGSPFSLRVGSSRSRRRQEGSSPTHGKTRSFDRDNTMGDTQSSQFSHVKNSSSFDSSSNRKTKFSSLDLNEVQDSIDAVHSRIKYGSHQNNTMTSSTENISSASALKSTSNSRSKNLLSDSYVNNNTSSAKTSSSLLQNLSKTSASNFNSSNTFNTTVNHRLEDRRVTSSSATKNINGNGIRGSPHNFGDLVVDGDGLGIVLVNSTATVSVTSEFGQTALDNINVEILGPNGRVPVRIIDSGSSISAKYVPSEVGEYLVNVSVGDTPIEGSPFRAAVFNPRAIRVTRVPNGVVGRPVEIEIDGRGAGVGHLAILVDGGRVTSQVKALGDHRFRAVFLPHDIGVHTVDMSFNSITVPGSPWRVNVMENANGVMDPPSEVRSNESSEYMMIKGDPVRHVRFGKNASIEISAPGFSREAVDVTVLSPTRKPLSYRLLEETSGNFVLEFTPSEVGTHLVEVLVAGRRLSVAAKVYNASLIRVLDVAPGVVGQTTQFKVDASQAGEGQLEISINDGELPNQVRVLGGGCCLVSFTPEQAKPHAIDIKFNGETIPGCPIICQVADTRQVAVSLSGLELIPVHQTSRFHIAVDGSSSAELAVSVKGPTGDLPVKVSGSVRSGFTAEFSAREVGAHTITVHHNGSPAPGTPFTSKAYDAKRVYVSPVPRGALGRTIQFTVDASQAGEGNLEITIGAKGRNVPTQVHPQGGARFAVSFIPLEPVDHTVTVTFNKEPVPGSPFAASISADPGQVVVTGPSLTAAPIGKTAQFTLNNVHSSLDDVEVAVEGRHSSSSTTFQYRDRRPGATPVPAQVLEKSKNTFGVEFTPRLPGEHRITVSLKGTPVPGSPFACKVYDVNAIKVRDTDKGIVGKPVTFLVETSQAGPGNLEVTVNGGQVPTSAQAQGSHTYAISFTPKEAKPHMIELRFNGEDIPGSPFKCEVVDASKVTITGDGLEKVPIGRRATFVIEPEGRLGQPEVTIYGPTKKVVHSSIQIPSENKFLVEYVPVDVGDHSVEVVIGGVPVPGSPFLVKAYDASKVKVTDITPGVRGKPVYFSIDASQAGAGNLEIIVSVGGRNVPNYVQAEGNAKFRVNFRPHEAAPHTLSVRFNGESVPGSPFTCKVTDTSQIVVSGAALKLAAVNQSATISVDPQGADVGTCNVMVLTPSGTHLPINMTGALPEKLQASFTPQEVGPHSVSILLDGEPVAGSPFNCNVYNVGKVRITGLEDGRIGEPITFTVDASQAGEGTLELVVTTGKQSLRAEVTARSRGLYDVTFVPQESTIHFVNITFNDIDVPGSPFECAIEESYSTIAGPDLESISDSSLVHQGIISTGLEAVVAGTVAFIDLEKRGTEIPEIIVKAPPGGSSSIRVRTRTLPSGLLRAEFTPDTVGTYDISIMEGSKALILPQPLQTKVFDPLLVRMRDKNETAVLGQEYTFTVDLTRSGLDLDSEDVLDIKVKAGIEDIRCSTRSLGNGVFLVSFKPAVPVTHRVHVLCNGFNIKGCPFDLPVADSGQHSKDTVATGAGLYIARSTRSAGFTILTKGSSGRDFDVVVSGPGGVAVPVRCYQQRDGNLRAEFTPNVPGSHEVAVYHRSKQVKGSPFTCQVYDPQRVQIGTIPTALTVGQSLVIPVNIVDAGNALLESDITGPEGLPKPLFATTDERTKESILRFTPKRPGKYKIMLNYGGEPVPGCPILIQAEEAGAAKAEGPGLQYAHVGKPAIFQIYGPGLPGSPNVVAEGADSVAKCEVKRVSGDRDAGHFQASYVPMEVGVFDIRITWAGIDIPGSPFHPRVVNGAKLRVIGGWEAHLSNEDKAGPTEDGVIQLAVGEERKIAFNTAEGGPGTLEAKVESIGGDASNLEDFCRVETAVASRAKLFLSPKKPGEYKLSLKWGQFEVDGAPRKLFVYSLPPGEFDGPVLLSGAGLVSARCGEEAYFTIDASQAGLGPAQVSLHCADIQLPVTVQPVGGGVYKGVYVPRVPGNYELNVLWGGKQVQGCPLQVQVGATGDSSKVICTGDGLRVGTVGKDIRSFIDTRRAGPGELTAQCMGPRKTAYCELYDHGDGTFTLNIRPQEPGKHALSIRYSGEHVPGSPFNLKVVGLPDASRVKVYGPGIEHGVLATFQSRFICDTRGAGAGQLTVRVRGPKGAFRVEMQRESQKDRTILCKFDPTEPGDYRVEVRWAGEHVPGSPFTVMIFDTQEELHHFLQGGSPGPGTQSEFYGSTGYSTGQMSWKGSQAQL</sequence>
<gene>
    <name evidence="6" type="ORF">AFUS01_LOCUS46457</name>
</gene>
<dbReference type="InterPro" id="IPR001589">
    <property type="entry name" value="Actinin_actin-bd_CS"/>
</dbReference>
<feature type="domain" description="Calponin-homology (CH)" evidence="5">
    <location>
        <begin position="252"/>
        <end position="354"/>
    </location>
</feature>
<organism evidence="6 7">
    <name type="scientific">Allacma fusca</name>
    <dbReference type="NCBI Taxonomy" id="39272"/>
    <lineage>
        <taxon>Eukaryota</taxon>
        <taxon>Metazoa</taxon>
        <taxon>Ecdysozoa</taxon>
        <taxon>Arthropoda</taxon>
        <taxon>Hexapoda</taxon>
        <taxon>Collembola</taxon>
        <taxon>Symphypleona</taxon>
        <taxon>Sminthuridae</taxon>
        <taxon>Allacma</taxon>
    </lineage>
</organism>
<feature type="compositionally biased region" description="Polar residues" evidence="4">
    <location>
        <begin position="661"/>
        <end position="674"/>
    </location>
</feature>
<feature type="region of interest" description="Disordered" evidence="4">
    <location>
        <begin position="630"/>
        <end position="686"/>
    </location>
</feature>
<feature type="repeat" description="Filamin" evidence="3">
    <location>
        <begin position="1360"/>
        <end position="1469"/>
    </location>
</feature>
<dbReference type="InterPro" id="IPR001715">
    <property type="entry name" value="CH_dom"/>
</dbReference>
<proteinExistence type="inferred from homology"/>
<feature type="repeat" description="Filamin" evidence="3">
    <location>
        <begin position="1092"/>
        <end position="1181"/>
    </location>
</feature>
<protein>
    <recommendedName>
        <fullName evidence="5">Calponin-homology (CH) domain-containing protein</fullName>
    </recommendedName>
</protein>
<dbReference type="SMART" id="SM00033">
    <property type="entry name" value="CH"/>
    <property type="match status" value="3"/>
</dbReference>
<dbReference type="OrthoDB" id="18740at2759"/>
<feature type="compositionally biased region" description="Polar residues" evidence="4">
    <location>
        <begin position="792"/>
        <end position="802"/>
    </location>
</feature>
<feature type="repeat" description="Filamin" evidence="3">
    <location>
        <begin position="1914"/>
        <end position="2027"/>
    </location>
</feature>
<feature type="repeat" description="Filamin" evidence="3">
    <location>
        <begin position="1277"/>
        <end position="1361"/>
    </location>
</feature>
<feature type="repeat" description="Filamin" evidence="3">
    <location>
        <begin position="554"/>
        <end position="633"/>
    </location>
</feature>
<keyword evidence="7" id="KW-1185">Reference proteome</keyword>
<feature type="repeat" description="Filamin" evidence="3">
    <location>
        <begin position="1664"/>
        <end position="1736"/>
    </location>
</feature>
<dbReference type="FunFam" id="2.60.40.10:FF:001145">
    <property type="entry name" value="Jitterbug, isoform I"/>
    <property type="match status" value="2"/>
</dbReference>
<dbReference type="PANTHER" id="PTHR38537:SF13">
    <property type="entry name" value="JITTERBUG, ISOFORM N"/>
    <property type="match status" value="1"/>
</dbReference>
<reference evidence="6" key="1">
    <citation type="submission" date="2021-06" db="EMBL/GenBank/DDBJ databases">
        <authorList>
            <person name="Hodson N. C."/>
            <person name="Mongue J. A."/>
            <person name="Jaron S. K."/>
        </authorList>
    </citation>
    <scope>NUCLEOTIDE SEQUENCE</scope>
</reference>
<feature type="repeat" description="Filamin" evidence="3">
    <location>
        <begin position="1734"/>
        <end position="1828"/>
    </location>
</feature>
<feature type="repeat" description="Filamin" evidence="3">
    <location>
        <begin position="2528"/>
        <end position="2613"/>
    </location>
</feature>
<dbReference type="FunFam" id="1.10.418.10:FF:000078">
    <property type="entry name" value="Putative Filamin-A"/>
    <property type="match status" value="1"/>
</dbReference>
<dbReference type="PROSITE" id="PS50021">
    <property type="entry name" value="CH"/>
    <property type="match status" value="3"/>
</dbReference>
<dbReference type="PROSITE" id="PS00019">
    <property type="entry name" value="ACTININ_1"/>
    <property type="match status" value="1"/>
</dbReference>
<dbReference type="PROSITE" id="PS50194">
    <property type="entry name" value="FILAMIN_REPEAT"/>
    <property type="match status" value="24"/>
</dbReference>
<feature type="repeat" description="Filamin" evidence="3">
    <location>
        <begin position="898"/>
        <end position="988"/>
    </location>
</feature>
<feature type="compositionally biased region" description="Low complexity" evidence="4">
    <location>
        <begin position="725"/>
        <end position="739"/>
    </location>
</feature>
<dbReference type="FunFam" id="1.10.418.10:FF:000068">
    <property type="entry name" value="Putative Filamin-A"/>
    <property type="match status" value="1"/>
</dbReference>
<keyword evidence="2" id="KW-0677">Repeat</keyword>
<evidence type="ECO:0000256" key="3">
    <source>
        <dbReference type="PROSITE-ProRule" id="PRU00087"/>
    </source>
</evidence>
<feature type="repeat" description="Filamin" evidence="3">
    <location>
        <begin position="2614"/>
        <end position="2707"/>
    </location>
</feature>
<feature type="repeat" description="Filamin" evidence="3">
    <location>
        <begin position="1554"/>
        <end position="1647"/>
    </location>
</feature>
<feature type="region of interest" description="Disordered" evidence="4">
    <location>
        <begin position="772"/>
        <end position="805"/>
    </location>
</feature>
<feature type="repeat" description="Filamin" evidence="3">
    <location>
        <begin position="1838"/>
        <end position="1917"/>
    </location>
</feature>